<keyword evidence="4" id="KW-1185">Reference proteome</keyword>
<protein>
    <submittedName>
        <fullName evidence="3">Uncharacterized protein</fullName>
    </submittedName>
</protein>
<organism evidence="3 4">
    <name type="scientific">Cardiocondyla obscurior</name>
    <dbReference type="NCBI Taxonomy" id="286306"/>
    <lineage>
        <taxon>Eukaryota</taxon>
        <taxon>Metazoa</taxon>
        <taxon>Ecdysozoa</taxon>
        <taxon>Arthropoda</taxon>
        <taxon>Hexapoda</taxon>
        <taxon>Insecta</taxon>
        <taxon>Pterygota</taxon>
        <taxon>Neoptera</taxon>
        <taxon>Endopterygota</taxon>
        <taxon>Hymenoptera</taxon>
        <taxon>Apocrita</taxon>
        <taxon>Aculeata</taxon>
        <taxon>Formicoidea</taxon>
        <taxon>Formicidae</taxon>
        <taxon>Myrmicinae</taxon>
        <taxon>Cardiocondyla</taxon>
    </lineage>
</organism>
<proteinExistence type="predicted"/>
<reference evidence="3 4" key="1">
    <citation type="submission" date="2023-03" db="EMBL/GenBank/DDBJ databases">
        <title>High recombination rates correlate with genetic variation in Cardiocondyla obscurior ants.</title>
        <authorList>
            <person name="Errbii M."/>
        </authorList>
    </citation>
    <scope>NUCLEOTIDE SEQUENCE [LARGE SCALE GENOMIC DNA]</scope>
    <source>
        <strain evidence="3">Alpha-2009</strain>
        <tissue evidence="3">Whole body</tissue>
    </source>
</reference>
<gene>
    <name evidence="3" type="ORF">PUN28_003677</name>
</gene>
<evidence type="ECO:0000256" key="1">
    <source>
        <dbReference type="SAM" id="Coils"/>
    </source>
</evidence>
<keyword evidence="1" id="KW-0175">Coiled coil</keyword>
<evidence type="ECO:0000313" key="3">
    <source>
        <dbReference type="EMBL" id="KAL0128508.1"/>
    </source>
</evidence>
<feature type="region of interest" description="Disordered" evidence="2">
    <location>
        <begin position="1"/>
        <end position="26"/>
    </location>
</feature>
<comment type="caution">
    <text evidence="3">The sequence shown here is derived from an EMBL/GenBank/DDBJ whole genome shotgun (WGS) entry which is preliminary data.</text>
</comment>
<dbReference type="Proteomes" id="UP001430953">
    <property type="component" value="Unassembled WGS sequence"/>
</dbReference>
<feature type="coiled-coil region" evidence="1">
    <location>
        <begin position="126"/>
        <end position="153"/>
    </location>
</feature>
<dbReference type="AlphaFoldDB" id="A0AAW2GLS4"/>
<name>A0AAW2GLS4_9HYME</name>
<sequence length="297" mass="33036">MNMFSRKKGNLPPQGERTPSGRQEGGTVSAFLSLSSNVGLSTVCTAGRVEETAAARTQTTTIRKKNKVSLNLPFMEIEDPVTGIKTRVRTHFSATSNVSGYTGDASLNTIFASEEKSGYSAEKRNRVDNKKQYRKQEENLSKLEKATVLEKKESRILDPSFPLTSWVQARADKLEVEYIEESRQAPARDFVCSVLKDMAGVLRVYGLSKGLKEQYAKALRKAACRTRANVTILMTRVGPVNSNGNKETAKLAKTLQEAQEEVKQLKEEVNKLKTKLMEIFPGLPVYKKKGCLTSYDI</sequence>
<feature type="coiled-coil region" evidence="1">
    <location>
        <begin position="241"/>
        <end position="275"/>
    </location>
</feature>
<evidence type="ECO:0000313" key="4">
    <source>
        <dbReference type="Proteomes" id="UP001430953"/>
    </source>
</evidence>
<accession>A0AAW2GLS4</accession>
<dbReference type="EMBL" id="JADYXP020000003">
    <property type="protein sequence ID" value="KAL0128508.1"/>
    <property type="molecule type" value="Genomic_DNA"/>
</dbReference>
<evidence type="ECO:0000256" key="2">
    <source>
        <dbReference type="SAM" id="MobiDB-lite"/>
    </source>
</evidence>